<reference evidence="1" key="1">
    <citation type="submission" date="2020-11" db="EMBL/GenBank/DDBJ databases">
        <authorList>
            <person name="Tran Van P."/>
        </authorList>
    </citation>
    <scope>NUCLEOTIDE SEQUENCE</scope>
</reference>
<sequence length="60" mass="6794">MEDHQSVDYVKKKDALNGLQKEVNVSNMGGSRAEHNVKKKDVQNGLSKKYSLSYRNVKKA</sequence>
<dbReference type="EMBL" id="OE846987">
    <property type="protein sequence ID" value="CAD7610748.1"/>
    <property type="molecule type" value="Genomic_DNA"/>
</dbReference>
<protein>
    <submittedName>
        <fullName evidence="1">Uncharacterized protein</fullName>
    </submittedName>
</protein>
<accession>A0A7R9K8G9</accession>
<dbReference type="AlphaFoldDB" id="A0A7R9K8G9"/>
<name>A0A7R9K8G9_TIMGE</name>
<organism evidence="1">
    <name type="scientific">Timema genevievae</name>
    <name type="common">Walking stick</name>
    <dbReference type="NCBI Taxonomy" id="629358"/>
    <lineage>
        <taxon>Eukaryota</taxon>
        <taxon>Metazoa</taxon>
        <taxon>Ecdysozoa</taxon>
        <taxon>Arthropoda</taxon>
        <taxon>Hexapoda</taxon>
        <taxon>Insecta</taxon>
        <taxon>Pterygota</taxon>
        <taxon>Neoptera</taxon>
        <taxon>Polyneoptera</taxon>
        <taxon>Phasmatodea</taxon>
        <taxon>Timematodea</taxon>
        <taxon>Timematoidea</taxon>
        <taxon>Timematidae</taxon>
        <taxon>Timema</taxon>
    </lineage>
</organism>
<proteinExistence type="predicted"/>
<gene>
    <name evidence="1" type="ORF">TGEB3V08_LOCUS10813</name>
</gene>
<evidence type="ECO:0000313" key="1">
    <source>
        <dbReference type="EMBL" id="CAD7610748.1"/>
    </source>
</evidence>